<dbReference type="Proteomes" id="UP000241284">
    <property type="component" value="Unassembled WGS sequence"/>
</dbReference>
<evidence type="ECO:0000256" key="1">
    <source>
        <dbReference type="SAM" id="MobiDB-lite"/>
    </source>
</evidence>
<comment type="caution">
    <text evidence="2">The sequence shown here is derived from an EMBL/GenBank/DDBJ whole genome shotgun (WGS) entry which is preliminary data.</text>
</comment>
<sequence length="61" mass="6597">MRPVSESNHPKRDGEGRGRGELQLTSYSFFVKAGVKTPTVASASVTRLVSLTAFNRSGFNP</sequence>
<reference evidence="2 3" key="1">
    <citation type="submission" date="2017-04" db="EMBL/GenBank/DDBJ databases">
        <title>Novel microbial lineages endemic to geothermal iron-oxide mats fill important gaps in the evolutionary history of Archaea.</title>
        <authorList>
            <person name="Jay Z.J."/>
            <person name="Beam J.P."/>
            <person name="Dlakic M."/>
            <person name="Rusch D.B."/>
            <person name="Kozubal M.A."/>
            <person name="Inskeep W.P."/>
        </authorList>
    </citation>
    <scope>NUCLEOTIDE SEQUENCE [LARGE SCALE GENOMIC DNA]</scope>
    <source>
        <strain evidence="2">ECH_B_2</strain>
    </source>
</reference>
<accession>A0A2R6BBX4</accession>
<gene>
    <name evidence="2" type="ORF">B9Q06_03300</name>
</gene>
<evidence type="ECO:0000313" key="2">
    <source>
        <dbReference type="EMBL" id="PSN96116.1"/>
    </source>
</evidence>
<protein>
    <submittedName>
        <fullName evidence="2">Uncharacterized protein</fullName>
    </submittedName>
</protein>
<evidence type="ECO:0000313" key="3">
    <source>
        <dbReference type="Proteomes" id="UP000241284"/>
    </source>
</evidence>
<dbReference type="AlphaFoldDB" id="A0A2R6BBX4"/>
<proteinExistence type="predicted"/>
<name>A0A2R6BBX4_9ARCH</name>
<feature type="region of interest" description="Disordered" evidence="1">
    <location>
        <begin position="1"/>
        <end position="20"/>
    </location>
</feature>
<feature type="compositionally biased region" description="Basic and acidic residues" evidence="1">
    <location>
        <begin position="8"/>
        <end position="20"/>
    </location>
</feature>
<dbReference type="EMBL" id="NEXH01000004">
    <property type="protein sequence ID" value="PSN96116.1"/>
    <property type="molecule type" value="Genomic_DNA"/>
</dbReference>
<organism evidence="2 3">
    <name type="scientific">Candidatus Marsarchaeota G2 archaeon ECH_B_2</name>
    <dbReference type="NCBI Taxonomy" id="1978160"/>
    <lineage>
        <taxon>Archaea</taxon>
        <taxon>Candidatus Marsarchaeota</taxon>
        <taxon>Candidatus Marsarchaeota group 2</taxon>
    </lineage>
</organism>